<evidence type="ECO:0000256" key="1">
    <source>
        <dbReference type="SAM" id="MobiDB-lite"/>
    </source>
</evidence>
<feature type="compositionally biased region" description="Low complexity" evidence="1">
    <location>
        <begin position="450"/>
        <end position="474"/>
    </location>
</feature>
<feature type="region of interest" description="Disordered" evidence="1">
    <location>
        <begin position="578"/>
        <end position="611"/>
    </location>
</feature>
<gene>
    <name evidence="2" type="ORF">CONLIGDRAFT_468575</name>
</gene>
<feature type="region of interest" description="Disordered" evidence="1">
    <location>
        <begin position="208"/>
        <end position="232"/>
    </location>
</feature>
<dbReference type="OrthoDB" id="5426191at2759"/>
<dbReference type="EMBL" id="KV875100">
    <property type="protein sequence ID" value="OIW26290.1"/>
    <property type="molecule type" value="Genomic_DNA"/>
</dbReference>
<feature type="region of interest" description="Disordered" evidence="1">
    <location>
        <begin position="388"/>
        <end position="481"/>
    </location>
</feature>
<name>A0A1J7JFB2_9PEZI</name>
<dbReference type="InParanoid" id="A0A1J7JFB2"/>
<evidence type="ECO:0000313" key="3">
    <source>
        <dbReference type="Proteomes" id="UP000182658"/>
    </source>
</evidence>
<organism evidence="2 3">
    <name type="scientific">Coniochaeta ligniaria NRRL 30616</name>
    <dbReference type="NCBI Taxonomy" id="1408157"/>
    <lineage>
        <taxon>Eukaryota</taxon>
        <taxon>Fungi</taxon>
        <taxon>Dikarya</taxon>
        <taxon>Ascomycota</taxon>
        <taxon>Pezizomycotina</taxon>
        <taxon>Sordariomycetes</taxon>
        <taxon>Sordariomycetidae</taxon>
        <taxon>Coniochaetales</taxon>
        <taxon>Coniochaetaceae</taxon>
        <taxon>Coniochaeta</taxon>
    </lineage>
</organism>
<proteinExistence type="predicted"/>
<feature type="compositionally biased region" description="Acidic residues" evidence="1">
    <location>
        <begin position="584"/>
        <end position="593"/>
    </location>
</feature>
<sequence length="647" mass="69190">MAGHIEARSMSDLKELADNPPQYPVNPAEIPRESLTLYISRVPGSRDVILSPLRPQVKNVTGGDVIHSLYYVHLDLPSDGQSAAPKSATERSPQTTIPRKPLPSTAKVPVLDNRFPGAATTSPPQPVAVLSAQPDVPSLQVPVPGPEQQEILYDAPTLGQAGPTSAYHPATARPLGPRPMGGPAVPAKDDHSFAASPAQIPLSAQALHGRGQGPAVFHTSRPSTSDSTHHAAPYPLLRSLSPTKPHYKPTFTPYTLTLIRRDPTSGDQKNVARITSFQTNIPTPDVADPTLSPDNMPRPEPPAVHIRIETLGYAKFGNWPTRAALDKFAAEGNLNLKPGETFVDGPGRRSRGTSFNIPAPIEQGFNRQVKMAYAKTWTSNIKSAFHIRQKSQGNERRHSGSEEQQYTTDDLVPPRAPGMQGPVLGHRRQVSTGSTGSVESLGSWSGGPTSSGMQGGRSSMGEMFGTSPTSPSSPVITRPGPGLKPKGYVFASPWDGRCEFRTGRAGRSLECRHVLGSSSAGFETATEGHGATGTKPVSELRFNLPGSSEGSGGALHGHVHGRHSIHGKFDKLLKLDPRHRQDSSDEEDEEEVALDLSLGRERAGGGSKGNRAKLGKLIIHDEGQKMIDLVVAANIGVWWATWERASA</sequence>
<feature type="compositionally biased region" description="Polar residues" evidence="1">
    <location>
        <begin position="430"/>
        <end position="448"/>
    </location>
</feature>
<feature type="region of interest" description="Disordered" evidence="1">
    <location>
        <begin position="80"/>
        <end position="107"/>
    </location>
</feature>
<protein>
    <submittedName>
        <fullName evidence="2">Uncharacterized protein</fullName>
    </submittedName>
</protein>
<feature type="region of interest" description="Disordered" evidence="1">
    <location>
        <begin position="1"/>
        <end position="28"/>
    </location>
</feature>
<feature type="compositionally biased region" description="Basic and acidic residues" evidence="1">
    <location>
        <begin position="1"/>
        <end position="17"/>
    </location>
</feature>
<reference evidence="2 3" key="1">
    <citation type="submission" date="2016-10" db="EMBL/GenBank/DDBJ databases">
        <title>Draft genome sequence of Coniochaeta ligniaria NRRL30616, a lignocellulolytic fungus for bioabatement of inhibitors in plant biomass hydrolysates.</title>
        <authorList>
            <consortium name="DOE Joint Genome Institute"/>
            <person name="Jimenez D.J."/>
            <person name="Hector R.E."/>
            <person name="Riley R."/>
            <person name="Sun H."/>
            <person name="Grigoriev I.V."/>
            <person name="Van Elsas J.D."/>
            <person name="Nichols N.N."/>
        </authorList>
    </citation>
    <scope>NUCLEOTIDE SEQUENCE [LARGE SCALE GENOMIC DNA]</scope>
    <source>
        <strain evidence="2 3">NRRL 30616</strain>
    </source>
</reference>
<accession>A0A1J7JFB2</accession>
<dbReference type="Proteomes" id="UP000182658">
    <property type="component" value="Unassembled WGS sequence"/>
</dbReference>
<evidence type="ECO:0000313" key="2">
    <source>
        <dbReference type="EMBL" id="OIW26290.1"/>
    </source>
</evidence>
<keyword evidence="3" id="KW-1185">Reference proteome</keyword>
<dbReference type="STRING" id="1408157.A0A1J7JFB2"/>
<dbReference type="AlphaFoldDB" id="A0A1J7JFB2"/>